<feature type="domain" description="TIR" evidence="5">
    <location>
        <begin position="8"/>
        <end position="168"/>
    </location>
</feature>
<dbReference type="EMBL" id="AP025730">
    <property type="protein sequence ID" value="BDI07507.1"/>
    <property type="molecule type" value="Genomic_DNA"/>
</dbReference>
<keyword evidence="2" id="KW-0677">Repeat</keyword>
<dbReference type="SUPFAM" id="SSF52200">
    <property type="entry name" value="Toll/Interleukin receptor TIR domain"/>
    <property type="match status" value="1"/>
</dbReference>
<evidence type="ECO:0000256" key="4">
    <source>
        <dbReference type="SAM" id="MobiDB-lite"/>
    </source>
</evidence>
<dbReference type="Gene3D" id="2.130.10.10">
    <property type="entry name" value="YVTN repeat-like/Quinoprotein amine dehydrogenase"/>
    <property type="match status" value="2"/>
</dbReference>
<sequence>MERKGDLLFDGFLSYSHSNVDQAEALHRELERFARPWYRPRGVHVFIDKANLAAAPVLREEIASALSAARFLILLASRVSAKSAWVDLEVRWWLDHRSADSIILVRIDGVIRWDKVTGDFDWQVTDALPAALKGQFKGESLYADLADTQGLPVQAPAFRHAVAQVVARLRGVPLDAILGEHLLRRRQARLTVAAVAVLVVGLGVGSVVLDRRARIEKVAKEGQRALSLSREYAAKSHFALAHHDARGAVLWGLVAVHKAETTEARGALLEALVATQHFVAELPVAAEAPIDAVALVVSRGWLIAGDRQGVLSIWDFRQGQCLARFERVSPGAITSISVSADGQLALVGSDEGAWSLWDLNRRARIQVLDAQAAFALAFQRTGSSWVSADRVGTLSQWTLGPNGASMVRRAPSSDSVVSVAVTTDNRIVTGSVIGVVRLHDANTLRPLRDIDPEPSTGAVVDVSADGRWLLLAGGMFVRRVDLRDLSPEAAPDARQLEATVDAARFVRPSGGEVALATQQELHLWGDTPRVIGFHATSIMSLAADPQSGLLVTGDGRGRVRVWAFQPNNGFVRIVRTPADDMGFQVAALDPDGRSLAIAASDAHFDLTRGRWVSKRANILIADTTTGVVKRTLLDVHRGYVNALALSPGAKWLASAGDDGCVTLWDASQGNSRAIDCTPSSPATAVSFDADGRWLAYVHSDGLAAVWDIAQEKIIWQANPPDVRSIAFGGSEGKMYVVRVDGRLELRDVVKGTSQGIYSPPPPKRQRRLAPLPQP</sequence>
<organism evidence="6 7">
    <name type="scientific">Sphaerotilus microaerophilus</name>
    <dbReference type="NCBI Taxonomy" id="2914710"/>
    <lineage>
        <taxon>Bacteria</taxon>
        <taxon>Pseudomonadati</taxon>
        <taxon>Pseudomonadota</taxon>
        <taxon>Betaproteobacteria</taxon>
        <taxon>Burkholderiales</taxon>
        <taxon>Sphaerotilaceae</taxon>
        <taxon>Sphaerotilus</taxon>
    </lineage>
</organism>
<keyword evidence="7" id="KW-1185">Reference proteome</keyword>
<dbReference type="PROSITE" id="PS50082">
    <property type="entry name" value="WD_REPEATS_2"/>
    <property type="match status" value="2"/>
</dbReference>
<dbReference type="PROSITE" id="PS50294">
    <property type="entry name" value="WD_REPEATS_REGION"/>
    <property type="match status" value="1"/>
</dbReference>
<evidence type="ECO:0000313" key="7">
    <source>
        <dbReference type="Proteomes" id="UP001057498"/>
    </source>
</evidence>
<name>A0ABN6PTS4_9BURK</name>
<dbReference type="PANTHER" id="PTHR44019">
    <property type="entry name" value="WD REPEAT-CONTAINING PROTEIN 55"/>
    <property type="match status" value="1"/>
</dbReference>
<dbReference type="SUPFAM" id="SSF50998">
    <property type="entry name" value="Quinoprotein alcohol dehydrogenase-like"/>
    <property type="match status" value="1"/>
</dbReference>
<dbReference type="Pfam" id="PF13676">
    <property type="entry name" value="TIR_2"/>
    <property type="match status" value="1"/>
</dbReference>
<dbReference type="Proteomes" id="UP001057498">
    <property type="component" value="Chromosome"/>
</dbReference>
<dbReference type="InterPro" id="IPR000157">
    <property type="entry name" value="TIR_dom"/>
</dbReference>
<evidence type="ECO:0000313" key="6">
    <source>
        <dbReference type="EMBL" id="BDI07507.1"/>
    </source>
</evidence>
<dbReference type="SMART" id="SM00255">
    <property type="entry name" value="TIR"/>
    <property type="match status" value="1"/>
</dbReference>
<evidence type="ECO:0000259" key="5">
    <source>
        <dbReference type="SMART" id="SM00255"/>
    </source>
</evidence>
<gene>
    <name evidence="6" type="ORF">CATMQ487_44770</name>
</gene>
<evidence type="ECO:0000256" key="2">
    <source>
        <dbReference type="ARBA" id="ARBA00022737"/>
    </source>
</evidence>
<dbReference type="SMART" id="SM00320">
    <property type="entry name" value="WD40"/>
    <property type="match status" value="6"/>
</dbReference>
<feature type="region of interest" description="Disordered" evidence="4">
    <location>
        <begin position="752"/>
        <end position="774"/>
    </location>
</feature>
<feature type="repeat" description="WD" evidence="3">
    <location>
        <begin position="531"/>
        <end position="562"/>
    </location>
</feature>
<dbReference type="SUPFAM" id="SSF50978">
    <property type="entry name" value="WD40 repeat-like"/>
    <property type="match status" value="1"/>
</dbReference>
<keyword evidence="1 3" id="KW-0853">WD repeat</keyword>
<dbReference type="Gene3D" id="3.40.50.10140">
    <property type="entry name" value="Toll/interleukin-1 receptor homology (TIR) domain"/>
    <property type="match status" value="1"/>
</dbReference>
<reference evidence="6" key="1">
    <citation type="submission" date="2022-04" db="EMBL/GenBank/DDBJ databases">
        <title>Whole genome sequence of Sphaerotilus sp. FB-5.</title>
        <authorList>
            <person name="Takeda M."/>
            <person name="Narihara S."/>
            <person name="Akimoto M."/>
            <person name="Akimoto R."/>
            <person name="Nishiyashiki S."/>
            <person name="Murakami T."/>
        </authorList>
    </citation>
    <scope>NUCLEOTIDE SEQUENCE</scope>
    <source>
        <strain evidence="6">FB-5</strain>
    </source>
</reference>
<dbReference type="InterPro" id="IPR036322">
    <property type="entry name" value="WD40_repeat_dom_sf"/>
</dbReference>
<accession>A0ABN6PTS4</accession>
<dbReference type="InterPro" id="IPR050505">
    <property type="entry name" value="WDR55/POC1"/>
</dbReference>
<evidence type="ECO:0000256" key="1">
    <source>
        <dbReference type="ARBA" id="ARBA00022574"/>
    </source>
</evidence>
<proteinExistence type="predicted"/>
<evidence type="ECO:0000256" key="3">
    <source>
        <dbReference type="PROSITE-ProRule" id="PRU00221"/>
    </source>
</evidence>
<dbReference type="InterPro" id="IPR015943">
    <property type="entry name" value="WD40/YVTN_repeat-like_dom_sf"/>
</dbReference>
<dbReference type="InterPro" id="IPR035897">
    <property type="entry name" value="Toll_tir_struct_dom_sf"/>
</dbReference>
<dbReference type="PANTHER" id="PTHR44019:SF8">
    <property type="entry name" value="POC1 CENTRIOLAR PROTEIN HOMOLOG"/>
    <property type="match status" value="1"/>
</dbReference>
<feature type="repeat" description="WD" evidence="3">
    <location>
        <begin position="633"/>
        <end position="674"/>
    </location>
</feature>
<dbReference type="InterPro" id="IPR011047">
    <property type="entry name" value="Quinoprotein_ADH-like_sf"/>
</dbReference>
<dbReference type="Pfam" id="PF00400">
    <property type="entry name" value="WD40"/>
    <property type="match status" value="3"/>
</dbReference>
<dbReference type="InterPro" id="IPR001680">
    <property type="entry name" value="WD40_rpt"/>
</dbReference>
<protein>
    <recommendedName>
        <fullName evidence="5">TIR domain-containing protein</fullName>
    </recommendedName>
</protein>